<dbReference type="PRINTS" id="PR00690">
    <property type="entry name" value="ADHESNFAMILY"/>
</dbReference>
<proteinExistence type="inferred from homology"/>
<evidence type="ECO:0000256" key="5">
    <source>
        <dbReference type="SAM" id="SignalP"/>
    </source>
</evidence>
<evidence type="ECO:0000313" key="7">
    <source>
        <dbReference type="Proteomes" id="UP000443582"/>
    </source>
</evidence>
<dbReference type="PANTHER" id="PTHR42953:SF2">
    <property type="entry name" value="ADHESION PROTEIN"/>
    <property type="match status" value="1"/>
</dbReference>
<keyword evidence="3 5" id="KW-0732">Signal</keyword>
<name>A0ABY0IH86_9BACT</name>
<dbReference type="InterPro" id="IPR006129">
    <property type="entry name" value="AdhesinB"/>
</dbReference>
<organism evidence="6 7">
    <name type="scientific">Halobacteriovorax vibrionivorans</name>
    <dbReference type="NCBI Taxonomy" id="2152716"/>
    <lineage>
        <taxon>Bacteria</taxon>
        <taxon>Pseudomonadati</taxon>
        <taxon>Bdellovibrionota</taxon>
        <taxon>Bacteriovoracia</taxon>
        <taxon>Bacteriovoracales</taxon>
        <taxon>Halobacteriovoraceae</taxon>
        <taxon>Halobacteriovorax</taxon>
    </lineage>
</organism>
<dbReference type="Pfam" id="PF01297">
    <property type="entry name" value="ZnuA"/>
    <property type="match status" value="1"/>
</dbReference>
<evidence type="ECO:0000256" key="1">
    <source>
        <dbReference type="ARBA" id="ARBA00011028"/>
    </source>
</evidence>
<accession>A0ABY0IH86</accession>
<dbReference type="InterPro" id="IPR050492">
    <property type="entry name" value="Bact_metal-bind_prot9"/>
</dbReference>
<keyword evidence="7" id="KW-1185">Reference proteome</keyword>
<gene>
    <name evidence="6" type="ORF">DAY19_07285</name>
</gene>
<evidence type="ECO:0000256" key="4">
    <source>
        <dbReference type="RuleBase" id="RU003512"/>
    </source>
</evidence>
<evidence type="ECO:0000256" key="3">
    <source>
        <dbReference type="ARBA" id="ARBA00022729"/>
    </source>
</evidence>
<dbReference type="InterPro" id="IPR006128">
    <property type="entry name" value="Lipoprotein_PsaA-like"/>
</dbReference>
<reference evidence="7" key="1">
    <citation type="journal article" date="2019" name="Int. J. Syst. Evol. Microbiol.">
        <title>Halobacteriovorax valvorus sp. nov., a novel prokaryotic predator isolated from coastal seawater of China.</title>
        <authorList>
            <person name="Chen M.-X."/>
        </authorList>
    </citation>
    <scope>NUCLEOTIDE SEQUENCE [LARGE SCALE GENOMIC DNA]</scope>
    <source>
        <strain evidence="7">BL9</strain>
    </source>
</reference>
<comment type="caution">
    <text evidence="6">The sequence shown here is derived from an EMBL/GenBank/DDBJ whole genome shotgun (WGS) entry which is preliminary data.</text>
</comment>
<evidence type="ECO:0000256" key="2">
    <source>
        <dbReference type="ARBA" id="ARBA00022448"/>
    </source>
</evidence>
<feature type="signal peptide" evidence="5">
    <location>
        <begin position="1"/>
        <end position="19"/>
    </location>
</feature>
<comment type="similarity">
    <text evidence="1 4">Belongs to the bacterial solute-binding protein 9 family.</text>
</comment>
<evidence type="ECO:0000313" key="6">
    <source>
        <dbReference type="EMBL" id="RZF21483.1"/>
    </source>
</evidence>
<dbReference type="RefSeq" id="WP_115360912.1">
    <property type="nucleotide sequence ID" value="NZ_QDKL01000002.1"/>
</dbReference>
<dbReference type="PANTHER" id="PTHR42953">
    <property type="entry name" value="HIGH-AFFINITY ZINC UPTAKE SYSTEM PROTEIN ZNUA-RELATED"/>
    <property type="match status" value="1"/>
</dbReference>
<protein>
    <submittedName>
        <fullName evidence="6">Zinc ABC transporter substrate-binding protein</fullName>
    </submittedName>
</protein>
<dbReference type="Proteomes" id="UP000443582">
    <property type="component" value="Unassembled WGS sequence"/>
</dbReference>
<dbReference type="SUPFAM" id="SSF53807">
    <property type="entry name" value="Helical backbone' metal receptor"/>
    <property type="match status" value="1"/>
</dbReference>
<sequence length="295" mass="32877">MKRLLIYLVLSLFSIASLAQVRVVTTTTNLADVVEKIGGESVSVLSLAKGTQDPHFLEAKPSYTFKLAKADLLVNIGAGLESGWLPLIIRGSRNPSIRDGQRGRFEAADIVSLKQEHKGEISRAQGDVHPEGNPHFMLSPTKALEVAKAIKDKLSLIDSKNTSRYEENFKRFENQMKSKIKELKSVIKSGTHIITYHRTLTYYLDEFGIHIKNVLEPKPGIPPTASHIIKVIKEMKEEGIRSIVVENYFDSSVAKRIKTSIKDVKINIVPVAVNGNEKAKDIFSLYDELAKALKE</sequence>
<dbReference type="EMBL" id="QDKL01000002">
    <property type="protein sequence ID" value="RZF21483.1"/>
    <property type="molecule type" value="Genomic_DNA"/>
</dbReference>
<dbReference type="InterPro" id="IPR006127">
    <property type="entry name" value="ZnuA-like"/>
</dbReference>
<feature type="chain" id="PRO_5045816915" evidence="5">
    <location>
        <begin position="20"/>
        <end position="295"/>
    </location>
</feature>
<dbReference type="Gene3D" id="3.40.50.1980">
    <property type="entry name" value="Nitrogenase molybdenum iron protein domain"/>
    <property type="match status" value="2"/>
</dbReference>
<keyword evidence="2 4" id="KW-0813">Transport</keyword>
<dbReference type="PRINTS" id="PR00691">
    <property type="entry name" value="ADHESINB"/>
</dbReference>